<evidence type="ECO:0000256" key="9">
    <source>
        <dbReference type="SAM" id="SignalP"/>
    </source>
</evidence>
<dbReference type="InterPro" id="IPR018805">
    <property type="entry name" value="YJL171C/Tos1_C"/>
</dbReference>
<organism evidence="12 13">
    <name type="scientific">Maudiozyma humilis</name>
    <name type="common">Sour dough yeast</name>
    <name type="synonym">Kazachstania humilis</name>
    <dbReference type="NCBI Taxonomy" id="51915"/>
    <lineage>
        <taxon>Eukaryota</taxon>
        <taxon>Fungi</taxon>
        <taxon>Dikarya</taxon>
        <taxon>Ascomycota</taxon>
        <taxon>Saccharomycotina</taxon>
        <taxon>Saccharomycetes</taxon>
        <taxon>Saccharomycetales</taxon>
        <taxon>Saccharomycetaceae</taxon>
        <taxon>Maudiozyma</taxon>
    </lineage>
</organism>
<evidence type="ECO:0000256" key="1">
    <source>
        <dbReference type="ARBA" id="ARBA00000382"/>
    </source>
</evidence>
<keyword evidence="6" id="KW-0326">Glycosidase</keyword>
<dbReference type="Proteomes" id="UP001377567">
    <property type="component" value="Unassembled WGS sequence"/>
</dbReference>
<comment type="caution">
    <text evidence="12">The sequence shown here is derived from an EMBL/GenBank/DDBJ whole genome shotgun (WGS) entry which is preliminary data.</text>
</comment>
<keyword evidence="7" id="KW-0961">Cell wall biogenesis/degradation</keyword>
<feature type="signal peptide" evidence="9">
    <location>
        <begin position="1"/>
        <end position="19"/>
    </location>
</feature>
<dbReference type="GO" id="GO:0042973">
    <property type="term" value="F:glucan endo-1,3-beta-D-glucosidase activity"/>
    <property type="evidence" value="ECO:0007669"/>
    <property type="project" value="UniProtKB-EC"/>
</dbReference>
<proteinExistence type="inferred from homology"/>
<dbReference type="Pfam" id="PF10287">
    <property type="entry name" value="YJL171C_Tos1_C"/>
    <property type="match status" value="1"/>
</dbReference>
<sequence length="388" mass="40725">MKGLTLLSLGAILADYAAAQSNVGTSGKVQFCGVGYDSTYQPIKKIELTKKKCECTLGDAEWFSGVNAPLSENLAVHVRGPVGLSKFAFYQTDNFVVGGNSSDSWNRTACFDNTGSSPAVNNITFLAHVGAESECMGPALSYVTDDGLTPAKVNGIPSKDMKVPSGVEYVMFSNVSCPASKAKNSCGIYPKGIPAYQGFGGVTKMFLFEFTMPTDLTTEANDSSVINAPSIWLSSDSLPRVTSKYTTDNNCSCLFKGCGAYEVFSANSTLMTSSLVTFQGINPNTTAGVQALFNNTANGYFNRPTNGTVCGGVVFDSEGHVVTFVSTNGTSFDEVISGSTVQSLLSGLPELGDNKVIAAGTETAPAPKTKKTKTKKSKTPKATATSSM</sequence>
<evidence type="ECO:0000313" key="12">
    <source>
        <dbReference type="EMBL" id="GMM56069.1"/>
    </source>
</evidence>
<dbReference type="PANTHER" id="PTHR31737:SF3">
    <property type="entry name" value="CELL WALL PROTEIN YJL171C"/>
    <property type="match status" value="1"/>
</dbReference>
<evidence type="ECO:0000313" key="13">
    <source>
        <dbReference type="Proteomes" id="UP001377567"/>
    </source>
</evidence>
<feature type="domain" description="Cell wall protein YJL171C/Tos1 C-terminal" evidence="10">
    <location>
        <begin position="104"/>
        <end position="344"/>
    </location>
</feature>
<evidence type="ECO:0000259" key="11">
    <source>
        <dbReference type="Pfam" id="PF10290"/>
    </source>
</evidence>
<dbReference type="AlphaFoldDB" id="A0AAV5RWS2"/>
<keyword evidence="4 9" id="KW-0732">Signal</keyword>
<evidence type="ECO:0000256" key="7">
    <source>
        <dbReference type="ARBA" id="ARBA00023316"/>
    </source>
</evidence>
<evidence type="ECO:0000256" key="4">
    <source>
        <dbReference type="ARBA" id="ARBA00022729"/>
    </source>
</evidence>
<evidence type="ECO:0000256" key="2">
    <source>
        <dbReference type="ARBA" id="ARBA00006055"/>
    </source>
</evidence>
<dbReference type="GO" id="GO:0009277">
    <property type="term" value="C:fungal-type cell wall"/>
    <property type="evidence" value="ECO:0007669"/>
    <property type="project" value="TreeGrafter"/>
</dbReference>
<reference evidence="12 13" key="1">
    <citation type="journal article" date="2023" name="Elife">
        <title>Identification of key yeast species and microbe-microbe interactions impacting larval growth of Drosophila in the wild.</title>
        <authorList>
            <person name="Mure A."/>
            <person name="Sugiura Y."/>
            <person name="Maeda R."/>
            <person name="Honda K."/>
            <person name="Sakurai N."/>
            <person name="Takahashi Y."/>
            <person name="Watada M."/>
            <person name="Katoh T."/>
            <person name="Gotoh A."/>
            <person name="Gotoh Y."/>
            <person name="Taniguchi I."/>
            <person name="Nakamura K."/>
            <person name="Hayashi T."/>
            <person name="Katayama T."/>
            <person name="Uemura T."/>
            <person name="Hattori Y."/>
        </authorList>
    </citation>
    <scope>NUCLEOTIDE SEQUENCE [LARGE SCALE GENOMIC DNA]</scope>
    <source>
        <strain evidence="12 13">KH-74</strain>
    </source>
</reference>
<comment type="similarity">
    <text evidence="2">Belongs to the PGA52 family.</text>
</comment>
<keyword evidence="5" id="KW-0378">Hydrolase</keyword>
<evidence type="ECO:0000256" key="6">
    <source>
        <dbReference type="ARBA" id="ARBA00023295"/>
    </source>
</evidence>
<dbReference type="InterPro" id="IPR018807">
    <property type="entry name" value="YJL171C/Tos1_N"/>
</dbReference>
<evidence type="ECO:0000256" key="3">
    <source>
        <dbReference type="ARBA" id="ARBA00012780"/>
    </source>
</evidence>
<name>A0AAV5RWS2_MAUHU</name>
<keyword evidence="13" id="KW-1185">Reference proteome</keyword>
<dbReference type="Pfam" id="PF10290">
    <property type="entry name" value="YJL171C_Tos1_N"/>
    <property type="match status" value="1"/>
</dbReference>
<dbReference type="EC" id="3.2.1.39" evidence="3"/>
<dbReference type="GO" id="GO:0071555">
    <property type="term" value="P:cell wall organization"/>
    <property type="evidence" value="ECO:0007669"/>
    <property type="project" value="UniProtKB-KW"/>
</dbReference>
<evidence type="ECO:0000259" key="10">
    <source>
        <dbReference type="Pfam" id="PF10287"/>
    </source>
</evidence>
<gene>
    <name evidence="12" type="ORF">DAKH74_026850</name>
</gene>
<protein>
    <recommendedName>
        <fullName evidence="3">glucan endo-1,3-beta-D-glucosidase</fullName>
        <ecNumber evidence="3">3.2.1.39</ecNumber>
    </recommendedName>
</protein>
<evidence type="ECO:0000256" key="8">
    <source>
        <dbReference type="SAM" id="MobiDB-lite"/>
    </source>
</evidence>
<accession>A0AAV5RWS2</accession>
<dbReference type="PANTHER" id="PTHR31737">
    <property type="entry name" value="PROTEIN TOS1"/>
    <property type="match status" value="1"/>
</dbReference>
<feature type="compositionally biased region" description="Basic residues" evidence="8">
    <location>
        <begin position="368"/>
        <end position="379"/>
    </location>
</feature>
<feature type="domain" description="Cell wall protein YJL171C/Tos1 N-terminal" evidence="11">
    <location>
        <begin position="28"/>
        <end position="91"/>
    </location>
</feature>
<feature type="chain" id="PRO_5043674947" description="glucan endo-1,3-beta-D-glucosidase" evidence="9">
    <location>
        <begin position="20"/>
        <end position="388"/>
    </location>
</feature>
<comment type="catalytic activity">
    <reaction evidence="1">
        <text>Hydrolysis of (1-&gt;3)-beta-D-glucosidic linkages in (1-&gt;3)-beta-D-glucans.</text>
        <dbReference type="EC" id="3.2.1.39"/>
    </reaction>
</comment>
<evidence type="ECO:0000256" key="5">
    <source>
        <dbReference type="ARBA" id="ARBA00022801"/>
    </source>
</evidence>
<dbReference type="EMBL" id="BTGD01000006">
    <property type="protein sequence ID" value="GMM56069.1"/>
    <property type="molecule type" value="Genomic_DNA"/>
</dbReference>
<feature type="region of interest" description="Disordered" evidence="8">
    <location>
        <begin position="359"/>
        <end position="388"/>
    </location>
</feature>